<accession>A0AAW0M8I3</accession>
<reference evidence="1 2" key="1">
    <citation type="journal article" date="2018" name="Sci. Data">
        <title>The draft genome sequence of cork oak.</title>
        <authorList>
            <person name="Ramos A.M."/>
            <person name="Usie A."/>
            <person name="Barbosa P."/>
            <person name="Barros P.M."/>
            <person name="Capote T."/>
            <person name="Chaves I."/>
            <person name="Simoes F."/>
            <person name="Abreu I."/>
            <person name="Carrasquinho I."/>
            <person name="Faro C."/>
            <person name="Guimaraes J.B."/>
            <person name="Mendonca D."/>
            <person name="Nobrega F."/>
            <person name="Rodrigues L."/>
            <person name="Saibo N.J.M."/>
            <person name="Varela M.C."/>
            <person name="Egas C."/>
            <person name="Matos J."/>
            <person name="Miguel C.M."/>
            <person name="Oliveira M.M."/>
            <person name="Ricardo C.P."/>
            <person name="Goncalves S."/>
        </authorList>
    </citation>
    <scope>NUCLEOTIDE SEQUENCE [LARGE SCALE GENOMIC DNA]</scope>
    <source>
        <strain evidence="2">cv. HL8</strain>
    </source>
</reference>
<dbReference type="EMBL" id="PKMF04000009">
    <property type="protein sequence ID" value="KAK7859910.1"/>
    <property type="molecule type" value="Genomic_DNA"/>
</dbReference>
<evidence type="ECO:0000313" key="1">
    <source>
        <dbReference type="EMBL" id="KAK7859910.1"/>
    </source>
</evidence>
<name>A0AAW0M8I3_QUESU</name>
<evidence type="ECO:0000313" key="2">
    <source>
        <dbReference type="Proteomes" id="UP000237347"/>
    </source>
</evidence>
<dbReference type="Proteomes" id="UP000237347">
    <property type="component" value="Unassembled WGS sequence"/>
</dbReference>
<protein>
    <submittedName>
        <fullName evidence="1">Uncharacterized protein</fullName>
    </submittedName>
</protein>
<gene>
    <name evidence="1" type="ORF">CFP56_000381</name>
</gene>
<dbReference type="AlphaFoldDB" id="A0AAW0M8I3"/>
<organism evidence="1 2">
    <name type="scientific">Quercus suber</name>
    <name type="common">Cork oak</name>
    <dbReference type="NCBI Taxonomy" id="58331"/>
    <lineage>
        <taxon>Eukaryota</taxon>
        <taxon>Viridiplantae</taxon>
        <taxon>Streptophyta</taxon>
        <taxon>Embryophyta</taxon>
        <taxon>Tracheophyta</taxon>
        <taxon>Spermatophyta</taxon>
        <taxon>Magnoliopsida</taxon>
        <taxon>eudicotyledons</taxon>
        <taxon>Gunneridae</taxon>
        <taxon>Pentapetalae</taxon>
        <taxon>rosids</taxon>
        <taxon>fabids</taxon>
        <taxon>Fagales</taxon>
        <taxon>Fagaceae</taxon>
        <taxon>Quercus</taxon>
    </lineage>
</organism>
<keyword evidence="2" id="KW-1185">Reference proteome</keyword>
<sequence length="76" mass="8392">MPNKEHCENYNNKCKKGTSCSKILGTKSKCFPDGFCLLGKEQPVFLVAFEAESIPFGQLDFPFKLGFKGSEDTGHA</sequence>
<proteinExistence type="predicted"/>
<comment type="caution">
    <text evidence="1">The sequence shown here is derived from an EMBL/GenBank/DDBJ whole genome shotgun (WGS) entry which is preliminary data.</text>
</comment>